<dbReference type="PANTHER" id="PTHR31432:SF0">
    <property type="entry name" value="INTRAFLAGELLAR TRANSPORT PROTEIN 74 HOMOLOG"/>
    <property type="match status" value="1"/>
</dbReference>
<proteinExistence type="predicted"/>
<organism evidence="3 4">
    <name type="scientific">Aduncisulcus paluster</name>
    <dbReference type="NCBI Taxonomy" id="2918883"/>
    <lineage>
        <taxon>Eukaryota</taxon>
        <taxon>Metamonada</taxon>
        <taxon>Carpediemonas-like organisms</taxon>
        <taxon>Aduncisulcus</taxon>
    </lineage>
</organism>
<name>A0ABQ5KI96_9EUKA</name>
<feature type="compositionally biased region" description="Basic and acidic residues" evidence="2">
    <location>
        <begin position="288"/>
        <end position="309"/>
    </location>
</feature>
<protein>
    <submittedName>
        <fullName evidence="3">Intraflagellar transport protein 74 like protein</fullName>
    </submittedName>
</protein>
<evidence type="ECO:0000256" key="2">
    <source>
        <dbReference type="SAM" id="MobiDB-lite"/>
    </source>
</evidence>
<evidence type="ECO:0000313" key="3">
    <source>
        <dbReference type="EMBL" id="GKT32238.1"/>
    </source>
</evidence>
<feature type="region of interest" description="Disordered" evidence="2">
    <location>
        <begin position="356"/>
        <end position="387"/>
    </location>
</feature>
<keyword evidence="4" id="KW-1185">Reference proteome</keyword>
<dbReference type="PANTHER" id="PTHR31432">
    <property type="entry name" value="INTRAFLAGELLAR TRANSPORT PROTEIN 74 HOMOLOG"/>
    <property type="match status" value="1"/>
</dbReference>
<feature type="coiled-coil region" evidence="1">
    <location>
        <begin position="87"/>
        <end position="145"/>
    </location>
</feature>
<reference evidence="3" key="1">
    <citation type="submission" date="2022-03" db="EMBL/GenBank/DDBJ databases">
        <title>Draft genome sequence of Aduncisulcus paluster, a free-living microaerophilic Fornicata.</title>
        <authorList>
            <person name="Yuyama I."/>
            <person name="Kume K."/>
            <person name="Tamura T."/>
            <person name="Inagaki Y."/>
            <person name="Hashimoto T."/>
        </authorList>
    </citation>
    <scope>NUCLEOTIDE SEQUENCE</scope>
    <source>
        <strain evidence="3">NY0171</strain>
    </source>
</reference>
<feature type="compositionally biased region" description="Polar residues" evidence="2">
    <location>
        <begin position="1"/>
        <end position="13"/>
    </location>
</feature>
<feature type="coiled-coil region" evidence="1">
    <location>
        <begin position="421"/>
        <end position="494"/>
    </location>
</feature>
<feature type="region of interest" description="Disordered" evidence="2">
    <location>
        <begin position="1"/>
        <end position="39"/>
    </location>
</feature>
<sequence length="611" mass="69610">MSSERLATSSRPLTSMRAPASRMGTQKTRMGTRAGRPESRGFVRQQAVGTAVTTDVKIRTRLMTPHGYTGPKVVTGGRQVYNADFFRGELRKRISEVREEIVKVEEEAVEVAEDREKAARLTSRRKIVQQEVEDLKKRLIELNSLKERCQHGQISLTVLKKDVESVHGRAAELSKTVNETSLKRMELERKNALKRGEVEAARKKLVGLVADALSEEGAEQFSKTHMELTHLRQSESKIRGMLAQVKGAVDVIRRRSRFSPELSNMITQIDSLHKLDLQTHNARQTLEQVRDKRKQEEASAQKEKEKQHASGDGLNTMPSHPSMVQWREEDEETKRKRLLAQKSRLEEEISSIRQDISHTESSIMKRRRVLEKQQRSSSDDSSSTLTPQQKKIVETFKKIQLYLKKYEVDLPKKVTALAASADKIASKLQAITAEREESETQSHSQAERVDEQIRRLTDELDNINGLEEKVGRELEALHDRCMSSKKEIELIREEREISTMAARASDGSTLPEAELQEKAITFSSRKSELAQDLSTHQGELSRIEVEIEKSQGVARVEALTDRLARMERKIREHVVAIDERRAAADYALMKKESLDILEQLEENIVSPTDLF</sequence>
<feature type="region of interest" description="Disordered" evidence="2">
    <location>
        <begin position="285"/>
        <end position="334"/>
    </location>
</feature>
<keyword evidence="1" id="KW-0175">Coiled coil</keyword>
<accession>A0ABQ5KI96</accession>
<comment type="caution">
    <text evidence="3">The sequence shown here is derived from an EMBL/GenBank/DDBJ whole genome shotgun (WGS) entry which is preliminary data.</text>
</comment>
<dbReference type="Proteomes" id="UP001057375">
    <property type="component" value="Unassembled WGS sequence"/>
</dbReference>
<feature type="coiled-coil region" evidence="1">
    <location>
        <begin position="170"/>
        <end position="204"/>
    </location>
</feature>
<evidence type="ECO:0000313" key="4">
    <source>
        <dbReference type="Proteomes" id="UP001057375"/>
    </source>
</evidence>
<evidence type="ECO:0000256" key="1">
    <source>
        <dbReference type="SAM" id="Coils"/>
    </source>
</evidence>
<dbReference type="InterPro" id="IPR029602">
    <property type="entry name" value="IFT74"/>
</dbReference>
<dbReference type="EMBL" id="BQXS01009957">
    <property type="protein sequence ID" value="GKT32238.1"/>
    <property type="molecule type" value="Genomic_DNA"/>
</dbReference>
<gene>
    <name evidence="3" type="ORF">ADUPG1_006432</name>
</gene>